<dbReference type="Pfam" id="PF02814">
    <property type="entry name" value="UreE_N"/>
    <property type="match status" value="1"/>
</dbReference>
<name>A0AAI8QCW1_9BRAD</name>
<gene>
    <name evidence="2" type="ORF">S23_45580</name>
</gene>
<dbReference type="InterPro" id="IPR036118">
    <property type="entry name" value="UreE_N_sf"/>
</dbReference>
<dbReference type="Gene3D" id="2.60.260.20">
    <property type="entry name" value="Urease metallochaperone UreE, N-terminal domain"/>
    <property type="match status" value="1"/>
</dbReference>
<protein>
    <submittedName>
        <fullName evidence="2">Urease accessory protein UreE</fullName>
    </submittedName>
</protein>
<dbReference type="SMART" id="SM00988">
    <property type="entry name" value="UreE_N"/>
    <property type="match status" value="1"/>
</dbReference>
<dbReference type="Proteomes" id="UP000007886">
    <property type="component" value="Chromosome"/>
</dbReference>
<organism evidence="2 3">
    <name type="scientific">Bradyrhizobium cosmicum</name>
    <dbReference type="NCBI Taxonomy" id="1404864"/>
    <lineage>
        <taxon>Bacteria</taxon>
        <taxon>Pseudomonadati</taxon>
        <taxon>Pseudomonadota</taxon>
        <taxon>Alphaproteobacteria</taxon>
        <taxon>Hyphomicrobiales</taxon>
        <taxon>Nitrobacteraceae</taxon>
        <taxon>Bradyrhizobium</taxon>
    </lineage>
</organism>
<reference evidence="2 3" key="1">
    <citation type="journal article" date="2012" name="Microbes Environ.">
        <title>Complete genome sequence of Bradyrhizobium sp. S23321: insights into symbiosis evolution in soil oligotrophs.</title>
        <authorList>
            <person name="Okubo T."/>
            <person name="Tsukui T."/>
            <person name="Maita H."/>
            <person name="Okamoto S."/>
            <person name="Oshima K."/>
            <person name="Fujisawa T."/>
            <person name="Saito A."/>
            <person name="Futamata H."/>
            <person name="Hattori R."/>
            <person name="Shimomura Y."/>
            <person name="Haruta S."/>
            <person name="Morimoto S."/>
            <person name="Wang Y."/>
            <person name="Sakai Y."/>
            <person name="Hattori M."/>
            <person name="Aizawa S."/>
            <person name="Nagashima K.V.P."/>
            <person name="Masuda S."/>
            <person name="Hattori T."/>
            <person name="Yamashita A."/>
            <person name="Bao Z."/>
            <person name="Hayatsu M."/>
            <person name="Kajiya-Kanegae H."/>
            <person name="Yoshinaga I."/>
            <person name="Sakamoto K."/>
            <person name="Toyota K."/>
            <person name="Nakao M."/>
            <person name="Kohara M."/>
            <person name="Anda M."/>
            <person name="Niwa R."/>
            <person name="Jung-Hwan P."/>
            <person name="Sameshima-Saito R."/>
            <person name="Tokuda S."/>
            <person name="Yamamoto S."/>
            <person name="Yamamoto S."/>
            <person name="Yokoyama T."/>
            <person name="Akutsu T."/>
            <person name="Nakamura Y."/>
            <person name="Nakahira-Yanaka Y."/>
            <person name="Takada Hoshino Y."/>
            <person name="Hirakawa H."/>
            <person name="Mitsui H."/>
            <person name="Terasawa K."/>
            <person name="Itakura M."/>
            <person name="Sato S."/>
            <person name="Ikeda-Ohtsubo W."/>
            <person name="Sakakura N."/>
            <person name="Kaminuma E."/>
            <person name="Minamisawa K."/>
        </authorList>
    </citation>
    <scope>NUCLEOTIDE SEQUENCE [LARGE SCALE GENOMIC DNA]</scope>
    <source>
        <strain evidence="2 3">S23321</strain>
    </source>
</reference>
<dbReference type="NCBIfam" id="NF009752">
    <property type="entry name" value="PRK13261.1-2"/>
    <property type="match status" value="1"/>
</dbReference>
<sequence length="155" mass="17496">MRESIVTLRLHGIIGRSDDAAYARRLHHIEHHGGIELLFVPPSDVGRKRFRLTTDRGTDCAVSLDRDEQLEDGALLFLEHDRAVIARFGEQACWRLKPVDQAAALKLGWNAGNLHWRVRFEGDLLVVLLDGPLDTYRARIRPLLEAGEIVESDAV</sequence>
<evidence type="ECO:0000313" key="2">
    <source>
        <dbReference type="EMBL" id="BAL77752.1"/>
    </source>
</evidence>
<dbReference type="SUPFAM" id="SSF69287">
    <property type="entry name" value="Urease metallochaperone UreE, N-terminal domain"/>
    <property type="match status" value="1"/>
</dbReference>
<feature type="domain" description="UreE urease accessory N-terminal" evidence="1">
    <location>
        <begin position="20"/>
        <end position="84"/>
    </location>
</feature>
<dbReference type="RefSeq" id="WP_015687031.1">
    <property type="nucleotide sequence ID" value="NC_017082.1"/>
</dbReference>
<dbReference type="KEGG" id="brs:S23_45580"/>
<dbReference type="EMBL" id="AP012279">
    <property type="protein sequence ID" value="BAL77752.1"/>
    <property type="molecule type" value="Genomic_DNA"/>
</dbReference>
<dbReference type="AlphaFoldDB" id="A0AAI8QCW1"/>
<keyword evidence="3" id="KW-1185">Reference proteome</keyword>
<accession>A0AAI8QCW1</accession>
<dbReference type="InterPro" id="IPR004029">
    <property type="entry name" value="UreE_N"/>
</dbReference>
<evidence type="ECO:0000259" key="1">
    <source>
        <dbReference type="SMART" id="SM00988"/>
    </source>
</evidence>
<proteinExistence type="predicted"/>
<evidence type="ECO:0000313" key="3">
    <source>
        <dbReference type="Proteomes" id="UP000007886"/>
    </source>
</evidence>